<dbReference type="Gene3D" id="1.10.287.950">
    <property type="entry name" value="Methyl-accepting chemotaxis protein"/>
    <property type="match status" value="1"/>
</dbReference>
<evidence type="ECO:0000259" key="6">
    <source>
        <dbReference type="PROSITE" id="PS50112"/>
    </source>
</evidence>
<evidence type="ECO:0000256" key="4">
    <source>
        <dbReference type="SAM" id="Phobius"/>
    </source>
</evidence>
<reference evidence="7 8" key="1">
    <citation type="submission" date="2021-10" db="EMBL/GenBank/DDBJ databases">
        <title>Draft genome of Aestuariibacter halophilus JC2043.</title>
        <authorList>
            <person name="Emsley S.A."/>
            <person name="Pfannmuller K.M."/>
            <person name="Ushijima B."/>
            <person name="Saw J.H."/>
            <person name="Videau P."/>
        </authorList>
    </citation>
    <scope>NUCLEOTIDE SEQUENCE [LARGE SCALE GENOMIC DNA]</scope>
    <source>
        <strain evidence="7 8">JC2043</strain>
    </source>
</reference>
<dbReference type="CDD" id="cd00130">
    <property type="entry name" value="PAS"/>
    <property type="match status" value="1"/>
</dbReference>
<dbReference type="InterPro" id="IPR004089">
    <property type="entry name" value="MCPsignal_dom"/>
</dbReference>
<evidence type="ECO:0000256" key="1">
    <source>
        <dbReference type="ARBA" id="ARBA00004370"/>
    </source>
</evidence>
<dbReference type="EMBL" id="JAJEWP010000003">
    <property type="protein sequence ID" value="MCC2616964.1"/>
    <property type="molecule type" value="Genomic_DNA"/>
</dbReference>
<dbReference type="RefSeq" id="WP_229160817.1">
    <property type="nucleotide sequence ID" value="NZ_JAJEWP010000003.1"/>
</dbReference>
<dbReference type="Pfam" id="PF08447">
    <property type="entry name" value="PAS_3"/>
    <property type="match status" value="1"/>
</dbReference>
<dbReference type="PROSITE" id="PS50112">
    <property type="entry name" value="PAS"/>
    <property type="match status" value="1"/>
</dbReference>
<keyword evidence="2 3" id="KW-0807">Transducer</keyword>
<organism evidence="7 8">
    <name type="scientific">Fluctibacter halophilus</name>
    <dbReference type="NCBI Taxonomy" id="226011"/>
    <lineage>
        <taxon>Bacteria</taxon>
        <taxon>Pseudomonadati</taxon>
        <taxon>Pseudomonadota</taxon>
        <taxon>Gammaproteobacteria</taxon>
        <taxon>Alteromonadales</taxon>
        <taxon>Alteromonadaceae</taxon>
        <taxon>Fluctibacter</taxon>
    </lineage>
</organism>
<sequence length="514" mass="56004">MRRGQQVIDQEVDYPASRELVSTTDKRGIITYANPDFCAVAGYDVEELVGKNHNIVRHPDMPKAAFADLWATLEKGKPWRGMVKNLCKDGRYYWVDAFVTPMFDGDTLTGYQSVRVKPERAMIKRAETLYRRVNQQQSITGFHLSGAAKHAAAGGLWVVLLALSAWFGSGWLALAVAIVGAALAVLYKQEIFDLPALSNQWLADYDSVSRLVYAGTGPASVFNYALGMQQAKSRTLVGRMIDAGKGLRGIASDTVNAADQTAVGIEQQYQDVDTIRRAINQMSETFEDIVNSSGDTAEKAAETQQKCIDAQSLILKSRDLITVLAEDVDKAASSADTLVSEADRVASNMDEIEAIADQTNLLALNAAIEAARAGESGRGFSVVADEVRALSTRTQTSTGHIYDSLKTMRTTLDAWVKAMHTSRDQAIECAEQAATSADSIEQINAMMVDVTRFSENIKQANNQQQSRCQDIGNNIDSILEVADKNQHVAQSMSDSANALQDAVNKLTGISKSFH</sequence>
<dbReference type="SUPFAM" id="SSF55785">
    <property type="entry name" value="PYP-like sensor domain (PAS domain)"/>
    <property type="match status" value="1"/>
</dbReference>
<dbReference type="NCBIfam" id="TIGR00229">
    <property type="entry name" value="sensory_box"/>
    <property type="match status" value="1"/>
</dbReference>
<keyword evidence="8" id="KW-1185">Reference proteome</keyword>
<comment type="caution">
    <text evidence="7">The sequence shown here is derived from an EMBL/GenBank/DDBJ whole genome shotgun (WGS) entry which is preliminary data.</text>
</comment>
<dbReference type="Proteomes" id="UP001520878">
    <property type="component" value="Unassembled WGS sequence"/>
</dbReference>
<protein>
    <submittedName>
        <fullName evidence="7">Methyl-accepting chemotaxis protein</fullName>
    </submittedName>
</protein>
<keyword evidence="4" id="KW-1133">Transmembrane helix</keyword>
<dbReference type="InterPro" id="IPR013655">
    <property type="entry name" value="PAS_fold_3"/>
</dbReference>
<dbReference type="Gene3D" id="3.30.450.20">
    <property type="entry name" value="PAS domain"/>
    <property type="match status" value="1"/>
</dbReference>
<dbReference type="PANTHER" id="PTHR32089">
    <property type="entry name" value="METHYL-ACCEPTING CHEMOTAXIS PROTEIN MCPB"/>
    <property type="match status" value="1"/>
</dbReference>
<evidence type="ECO:0000313" key="7">
    <source>
        <dbReference type="EMBL" id="MCC2616964.1"/>
    </source>
</evidence>
<dbReference type="PANTHER" id="PTHR32089:SF52">
    <property type="entry name" value="CHEMOTAXIS SIGNAL TRANSDUCTION SYSTEM METHYL ACCEPTING SENSORY TRANSDUCER WITH PAS SENSORY DOMAIN"/>
    <property type="match status" value="1"/>
</dbReference>
<evidence type="ECO:0000256" key="2">
    <source>
        <dbReference type="ARBA" id="ARBA00023224"/>
    </source>
</evidence>
<dbReference type="SMART" id="SM00283">
    <property type="entry name" value="MA"/>
    <property type="match status" value="1"/>
</dbReference>
<proteinExistence type="predicted"/>
<dbReference type="SUPFAM" id="SSF58104">
    <property type="entry name" value="Methyl-accepting chemotaxis protein (MCP) signaling domain"/>
    <property type="match status" value="1"/>
</dbReference>
<dbReference type="InterPro" id="IPR035965">
    <property type="entry name" value="PAS-like_dom_sf"/>
</dbReference>
<keyword evidence="4" id="KW-0472">Membrane</keyword>
<evidence type="ECO:0000256" key="3">
    <source>
        <dbReference type="PROSITE-ProRule" id="PRU00284"/>
    </source>
</evidence>
<evidence type="ECO:0000259" key="5">
    <source>
        <dbReference type="PROSITE" id="PS50111"/>
    </source>
</evidence>
<feature type="transmembrane region" description="Helical" evidence="4">
    <location>
        <begin position="156"/>
        <end position="187"/>
    </location>
</feature>
<feature type="domain" description="Methyl-accepting transducer" evidence="5">
    <location>
        <begin position="243"/>
        <end position="479"/>
    </location>
</feature>
<name>A0ABS8G8R0_9ALTE</name>
<accession>A0ABS8G8R0</accession>
<dbReference type="PROSITE" id="PS50111">
    <property type="entry name" value="CHEMOTAXIS_TRANSDUC_2"/>
    <property type="match status" value="1"/>
</dbReference>
<comment type="subcellular location">
    <subcellularLocation>
        <location evidence="1">Membrane</location>
    </subcellularLocation>
</comment>
<keyword evidence="4" id="KW-0812">Transmembrane</keyword>
<dbReference type="Pfam" id="PF00015">
    <property type="entry name" value="MCPsignal"/>
    <property type="match status" value="1"/>
</dbReference>
<feature type="domain" description="PAS" evidence="6">
    <location>
        <begin position="25"/>
        <end position="60"/>
    </location>
</feature>
<gene>
    <name evidence="7" type="ORF">LJ739_11995</name>
</gene>
<dbReference type="InterPro" id="IPR000014">
    <property type="entry name" value="PAS"/>
</dbReference>
<evidence type="ECO:0000313" key="8">
    <source>
        <dbReference type="Proteomes" id="UP001520878"/>
    </source>
</evidence>